<name>A0A1I7B8K4_9RHOB</name>
<reference evidence="2 3" key="1">
    <citation type="submission" date="2016-10" db="EMBL/GenBank/DDBJ databases">
        <authorList>
            <person name="de Groot N.N."/>
        </authorList>
    </citation>
    <scope>NUCLEOTIDE SEQUENCE [LARGE SCALE GENOMIC DNA]</scope>
    <source>
        <strain evidence="2 3">CGMCC 1.10959</strain>
    </source>
</reference>
<dbReference type="PROSITE" id="PS51725">
    <property type="entry name" value="ABM"/>
    <property type="match status" value="1"/>
</dbReference>
<dbReference type="AlphaFoldDB" id="A0A1I7B8K4"/>
<dbReference type="InterPro" id="IPR007138">
    <property type="entry name" value="ABM_dom"/>
</dbReference>
<dbReference type="EMBL" id="FPAW01000009">
    <property type="protein sequence ID" value="SFT83461.1"/>
    <property type="molecule type" value="Genomic_DNA"/>
</dbReference>
<gene>
    <name evidence="2" type="ORF">SAMN05216236_1097</name>
</gene>
<dbReference type="PANTHER" id="PTHR33336:SF15">
    <property type="entry name" value="ABM DOMAIN-CONTAINING PROTEIN"/>
    <property type="match status" value="1"/>
</dbReference>
<evidence type="ECO:0000313" key="2">
    <source>
        <dbReference type="EMBL" id="SFT83461.1"/>
    </source>
</evidence>
<dbReference type="OrthoDB" id="287932at2"/>
<dbReference type="Proteomes" id="UP000182466">
    <property type="component" value="Unassembled WGS sequence"/>
</dbReference>
<dbReference type="GO" id="GO:0004497">
    <property type="term" value="F:monooxygenase activity"/>
    <property type="evidence" value="ECO:0007669"/>
    <property type="project" value="UniProtKB-KW"/>
</dbReference>
<keyword evidence="2" id="KW-0560">Oxidoreductase</keyword>
<dbReference type="STRING" id="999627.SAMN05216236_1097"/>
<dbReference type="InterPro" id="IPR011008">
    <property type="entry name" value="Dimeric_a/b-barrel"/>
</dbReference>
<protein>
    <submittedName>
        <fullName evidence="2">Quinol monooxygenase YgiN</fullName>
    </submittedName>
</protein>
<accession>A0A1I7B8K4</accession>
<dbReference type="RefSeq" id="WP_027261651.1">
    <property type="nucleotide sequence ID" value="NZ_FPAW01000009.1"/>
</dbReference>
<feature type="domain" description="ABM" evidence="1">
    <location>
        <begin position="2"/>
        <end position="90"/>
    </location>
</feature>
<dbReference type="Gene3D" id="3.30.70.100">
    <property type="match status" value="1"/>
</dbReference>
<keyword evidence="3" id="KW-1185">Reference proteome</keyword>
<organism evidence="2 3">
    <name type="scientific">Sedimentitalea nanhaiensis</name>
    <dbReference type="NCBI Taxonomy" id="999627"/>
    <lineage>
        <taxon>Bacteria</taxon>
        <taxon>Pseudomonadati</taxon>
        <taxon>Pseudomonadota</taxon>
        <taxon>Alphaproteobacteria</taxon>
        <taxon>Rhodobacterales</taxon>
        <taxon>Paracoccaceae</taxon>
        <taxon>Sedimentitalea</taxon>
    </lineage>
</organism>
<dbReference type="SUPFAM" id="SSF54909">
    <property type="entry name" value="Dimeric alpha+beta barrel"/>
    <property type="match status" value="1"/>
</dbReference>
<sequence>MLIVTGIVEVNPDNLGPARAAAIKMMEETRKEAGCQVYEFSQLVEAPHRFRVYEEWDDAAALQAHGQTAHMAAFREALEDIGVISRAIEAIESGARKPL</sequence>
<keyword evidence="2" id="KW-0503">Monooxygenase</keyword>
<dbReference type="PANTHER" id="PTHR33336">
    <property type="entry name" value="QUINOL MONOOXYGENASE YGIN-RELATED"/>
    <property type="match status" value="1"/>
</dbReference>
<proteinExistence type="predicted"/>
<evidence type="ECO:0000313" key="3">
    <source>
        <dbReference type="Proteomes" id="UP000182466"/>
    </source>
</evidence>
<dbReference type="eggNOG" id="COG1359">
    <property type="taxonomic scope" value="Bacteria"/>
</dbReference>
<dbReference type="InterPro" id="IPR050744">
    <property type="entry name" value="AI-2_Isomerase_LsrG"/>
</dbReference>
<evidence type="ECO:0000259" key="1">
    <source>
        <dbReference type="PROSITE" id="PS51725"/>
    </source>
</evidence>
<dbReference type="Pfam" id="PF03992">
    <property type="entry name" value="ABM"/>
    <property type="match status" value="1"/>
</dbReference>